<dbReference type="OrthoDB" id="4857939at2759"/>
<dbReference type="OMA" id="RNTMNDI"/>
<organism evidence="1 2">
    <name type="scientific">Cordyceps militaris (strain CM01)</name>
    <name type="common">Caterpillar fungus</name>
    <dbReference type="NCBI Taxonomy" id="983644"/>
    <lineage>
        <taxon>Eukaryota</taxon>
        <taxon>Fungi</taxon>
        <taxon>Dikarya</taxon>
        <taxon>Ascomycota</taxon>
        <taxon>Pezizomycotina</taxon>
        <taxon>Sordariomycetes</taxon>
        <taxon>Hypocreomycetidae</taxon>
        <taxon>Hypocreales</taxon>
        <taxon>Cordycipitaceae</taxon>
        <taxon>Cordyceps</taxon>
    </lineage>
</organism>
<dbReference type="eggNOG" id="ENOG502RADH">
    <property type="taxonomic scope" value="Eukaryota"/>
</dbReference>
<evidence type="ECO:0000313" key="2">
    <source>
        <dbReference type="Proteomes" id="UP000001610"/>
    </source>
</evidence>
<dbReference type="InParanoid" id="G3JUX8"/>
<dbReference type="GeneID" id="18171621"/>
<protein>
    <submittedName>
        <fullName evidence="1">Uncharacterized protein</fullName>
    </submittedName>
</protein>
<sequence>MSSSHSDSTLKAKASIERTGVYLVKDAEEEENNAKEVVGKGRRFARFFNEGYYTRTPQGLDFVFRNTMNDIEIRGIVLSIIPDYRWGYSRYFSARLSSEYAWFFHNRDERDHREAIHTLLVQFWMPGSRVIYYEGSQLQFVSAKDDSDNWGLLNTPLSNMKRDGIITRIEDMPNGGYRVGWTCERGGFMNIGLGTDEQVAEWGWMELPDTQALRSKVAELESQGFRGHFTFRKFNMSGQGNNS</sequence>
<dbReference type="Proteomes" id="UP000001610">
    <property type="component" value="Unassembled WGS sequence"/>
</dbReference>
<dbReference type="KEGG" id="cmt:CCM_09619"/>
<proteinExistence type="predicted"/>
<reference evidence="1 2" key="1">
    <citation type="journal article" date="2011" name="Genome Biol.">
        <title>Genome sequence of the insect pathogenic fungus Cordyceps militaris, a valued traditional Chinese medicine.</title>
        <authorList>
            <person name="Zheng P."/>
            <person name="Xia Y."/>
            <person name="Xiao G."/>
            <person name="Xiong C."/>
            <person name="Hu X."/>
            <person name="Zhang S."/>
            <person name="Zheng H."/>
            <person name="Huang Y."/>
            <person name="Zhou Y."/>
            <person name="Wang S."/>
            <person name="Zhao G.P."/>
            <person name="Liu X."/>
            <person name="St Leger R.J."/>
            <person name="Wang C."/>
        </authorList>
    </citation>
    <scope>NUCLEOTIDE SEQUENCE [LARGE SCALE GENOMIC DNA]</scope>
    <source>
        <strain evidence="1 2">CM01</strain>
    </source>
</reference>
<keyword evidence="2" id="KW-1185">Reference proteome</keyword>
<dbReference type="EMBL" id="JH126408">
    <property type="protein sequence ID" value="EGX87658.1"/>
    <property type="molecule type" value="Genomic_DNA"/>
</dbReference>
<dbReference type="RefSeq" id="XP_006674815.1">
    <property type="nucleotide sequence ID" value="XM_006674752.1"/>
</dbReference>
<dbReference type="AlphaFoldDB" id="G3JUX8"/>
<dbReference type="STRING" id="983644.G3JUX8"/>
<gene>
    <name evidence="1" type="ORF">CCM_09619</name>
</gene>
<name>G3JUX8_CORMM</name>
<evidence type="ECO:0000313" key="1">
    <source>
        <dbReference type="EMBL" id="EGX87658.1"/>
    </source>
</evidence>
<accession>G3JUX8</accession>
<dbReference type="VEuPathDB" id="FungiDB:CCM_09619"/>
<dbReference type="HOGENOM" id="CLU_089357_0_0_1"/>